<dbReference type="InterPro" id="IPR028082">
    <property type="entry name" value="Peripla_BP_I"/>
</dbReference>
<dbReference type="PANTHER" id="PTHR30146:SF109">
    <property type="entry name" value="HTH-TYPE TRANSCRIPTIONAL REGULATOR GALS"/>
    <property type="match status" value="1"/>
</dbReference>
<proteinExistence type="predicted"/>
<dbReference type="InterPro" id="IPR010982">
    <property type="entry name" value="Lambda_DNA-bd_dom_sf"/>
</dbReference>
<dbReference type="SMART" id="SM00354">
    <property type="entry name" value="HTH_LACI"/>
    <property type="match status" value="1"/>
</dbReference>
<keyword evidence="3" id="KW-0804">Transcription</keyword>
<dbReference type="Pfam" id="PF13377">
    <property type="entry name" value="Peripla_BP_3"/>
    <property type="match status" value="1"/>
</dbReference>
<reference evidence="5 6" key="1">
    <citation type="submission" date="2019-12" db="EMBL/GenBank/DDBJ databases">
        <title>Genome sequencing and assembly of endphytes of Porphyra tenera.</title>
        <authorList>
            <person name="Park J.M."/>
            <person name="Shin R."/>
            <person name="Jo S.H."/>
        </authorList>
    </citation>
    <scope>NUCLEOTIDE SEQUENCE [LARGE SCALE GENOMIC DNA]</scope>
    <source>
        <strain evidence="5 6">GPM4</strain>
    </source>
</reference>
<dbReference type="RefSeq" id="WP_160180884.1">
    <property type="nucleotide sequence ID" value="NZ_CP047656.1"/>
</dbReference>
<evidence type="ECO:0000313" key="5">
    <source>
        <dbReference type="EMBL" id="QHJ12702.1"/>
    </source>
</evidence>
<dbReference type="SUPFAM" id="SSF47413">
    <property type="entry name" value="lambda repressor-like DNA-binding domains"/>
    <property type="match status" value="1"/>
</dbReference>
<dbReference type="CDD" id="cd01392">
    <property type="entry name" value="HTH_LacI"/>
    <property type="match status" value="1"/>
</dbReference>
<dbReference type="GO" id="GO:0003700">
    <property type="term" value="F:DNA-binding transcription factor activity"/>
    <property type="evidence" value="ECO:0007669"/>
    <property type="project" value="TreeGrafter"/>
</dbReference>
<dbReference type="InterPro" id="IPR000843">
    <property type="entry name" value="HTH_LacI"/>
</dbReference>
<dbReference type="PROSITE" id="PS50932">
    <property type="entry name" value="HTH_LACI_2"/>
    <property type="match status" value="1"/>
</dbReference>
<keyword evidence="6" id="KW-1185">Reference proteome</keyword>
<gene>
    <name evidence="5" type="ORF">FX988_02960</name>
</gene>
<dbReference type="Pfam" id="PF00356">
    <property type="entry name" value="LacI"/>
    <property type="match status" value="1"/>
</dbReference>
<dbReference type="SUPFAM" id="SSF53822">
    <property type="entry name" value="Periplasmic binding protein-like I"/>
    <property type="match status" value="1"/>
</dbReference>
<dbReference type="KEGG" id="pmes:FX988_02960"/>
<dbReference type="PROSITE" id="PS00356">
    <property type="entry name" value="HTH_LACI_1"/>
    <property type="match status" value="1"/>
</dbReference>
<keyword evidence="2" id="KW-0238">DNA-binding</keyword>
<evidence type="ECO:0000259" key="4">
    <source>
        <dbReference type="PROSITE" id="PS50932"/>
    </source>
</evidence>
<dbReference type="AlphaFoldDB" id="A0A857JMW6"/>
<evidence type="ECO:0000256" key="2">
    <source>
        <dbReference type="ARBA" id="ARBA00023125"/>
    </source>
</evidence>
<dbReference type="Gene3D" id="1.10.260.40">
    <property type="entry name" value="lambda repressor-like DNA-binding domains"/>
    <property type="match status" value="1"/>
</dbReference>
<dbReference type="PANTHER" id="PTHR30146">
    <property type="entry name" value="LACI-RELATED TRANSCRIPTIONAL REPRESSOR"/>
    <property type="match status" value="1"/>
</dbReference>
<organism evidence="5 6">
    <name type="scientific">Paraglaciecola mesophila</name>
    <dbReference type="NCBI Taxonomy" id="197222"/>
    <lineage>
        <taxon>Bacteria</taxon>
        <taxon>Pseudomonadati</taxon>
        <taxon>Pseudomonadota</taxon>
        <taxon>Gammaproteobacteria</taxon>
        <taxon>Alteromonadales</taxon>
        <taxon>Alteromonadaceae</taxon>
        <taxon>Paraglaciecola</taxon>
    </lineage>
</organism>
<evidence type="ECO:0000313" key="6">
    <source>
        <dbReference type="Proteomes" id="UP000464524"/>
    </source>
</evidence>
<dbReference type="OrthoDB" id="9798934at2"/>
<sequence length="338" mass="38386">MAKVRLVDVAQLASVSKSTVSQYLNGRFDYMSKETQIRIRAAIKELDYVPNPIARNLKADKTKTIGVIVRDITGFDTSRTIRGVDDFCKNNDYNALIYNTDFDPETEAKSLEALYQMRVDGIIIASSGKNNQLIAQYIKKGLPIVHFQLEHDGSEKNLILSDYRQAAFDATEYLINLGHKRICFMTQDFKNVKSRNERYLGYVTALEKHNISLEPELIQYWQRETGFEQSPKSMLESTAAPTAFFTQHLAITTELLTHLNQENIGIPDDVSLIGFDDIPMAEFFKVPVTVIKQEPYIIGKEAAKLLLENINDKDRHSQKIMISCSITQRQSCSALKSD</sequence>
<keyword evidence="1" id="KW-0805">Transcription regulation</keyword>
<dbReference type="EMBL" id="CP047656">
    <property type="protein sequence ID" value="QHJ12702.1"/>
    <property type="molecule type" value="Genomic_DNA"/>
</dbReference>
<feature type="domain" description="HTH lacI-type" evidence="4">
    <location>
        <begin position="4"/>
        <end position="59"/>
    </location>
</feature>
<dbReference type="GO" id="GO:0000976">
    <property type="term" value="F:transcription cis-regulatory region binding"/>
    <property type="evidence" value="ECO:0007669"/>
    <property type="project" value="TreeGrafter"/>
</dbReference>
<dbReference type="Gene3D" id="3.40.50.2300">
    <property type="match status" value="2"/>
</dbReference>
<name>A0A857JMW6_9ALTE</name>
<evidence type="ECO:0000256" key="1">
    <source>
        <dbReference type="ARBA" id="ARBA00023015"/>
    </source>
</evidence>
<dbReference type="Proteomes" id="UP000464524">
    <property type="component" value="Chromosome"/>
</dbReference>
<accession>A0A857JMW6</accession>
<protein>
    <submittedName>
        <fullName evidence="5">Ribose operon repressor</fullName>
    </submittedName>
</protein>
<dbReference type="InterPro" id="IPR046335">
    <property type="entry name" value="LacI/GalR-like_sensor"/>
</dbReference>
<evidence type="ECO:0000256" key="3">
    <source>
        <dbReference type="ARBA" id="ARBA00023163"/>
    </source>
</evidence>